<dbReference type="InterPro" id="IPR017853">
    <property type="entry name" value="GH"/>
</dbReference>
<dbReference type="GO" id="GO:0005975">
    <property type="term" value="P:carbohydrate metabolic process"/>
    <property type="evidence" value="ECO:0007669"/>
    <property type="project" value="InterPro"/>
</dbReference>
<reference evidence="9" key="1">
    <citation type="submission" date="2022-01" db="EMBL/GenBank/DDBJ databases">
        <authorList>
            <person name="King R."/>
        </authorList>
    </citation>
    <scope>NUCLEOTIDE SEQUENCE</scope>
</reference>
<feature type="chain" id="PRO_5040156759" description="alpha-glucosidase" evidence="7">
    <location>
        <begin position="21"/>
        <end position="583"/>
    </location>
</feature>
<gene>
    <name evidence="9" type="ORF">CEUTPL_LOCUS7176</name>
</gene>
<dbReference type="CDD" id="cd11328">
    <property type="entry name" value="AmyAc_maltase"/>
    <property type="match status" value="1"/>
</dbReference>
<dbReference type="InterPro" id="IPR045857">
    <property type="entry name" value="O16G_dom_2"/>
</dbReference>
<keyword evidence="10" id="KW-1185">Reference proteome</keyword>
<accession>A0A9N9QE47</accession>
<keyword evidence="5" id="KW-0325">Glycoprotein</keyword>
<dbReference type="Pfam" id="PF00128">
    <property type="entry name" value="Alpha-amylase"/>
    <property type="match status" value="1"/>
</dbReference>
<dbReference type="EMBL" id="OU892279">
    <property type="protein sequence ID" value="CAG9766597.1"/>
    <property type="molecule type" value="Genomic_DNA"/>
</dbReference>
<dbReference type="FunFam" id="3.90.400.10:FF:000001">
    <property type="entry name" value="Maltase A3, isoform A"/>
    <property type="match status" value="1"/>
</dbReference>
<dbReference type="PANTHER" id="PTHR10357">
    <property type="entry name" value="ALPHA-AMYLASE FAMILY MEMBER"/>
    <property type="match status" value="1"/>
</dbReference>
<dbReference type="FunFam" id="3.20.20.80:FF:000064">
    <property type="entry name" value="Oligo-1,6-glucosidase"/>
    <property type="match status" value="1"/>
</dbReference>
<dbReference type="OrthoDB" id="1740265at2759"/>
<keyword evidence="7" id="KW-0732">Signal</keyword>
<evidence type="ECO:0000256" key="6">
    <source>
        <dbReference type="ARBA" id="ARBA00023295"/>
    </source>
</evidence>
<dbReference type="PANTHER" id="PTHR10357:SF179">
    <property type="entry name" value="NEUTRAL AND BASIC AMINO ACID TRANSPORT PROTEIN RBAT"/>
    <property type="match status" value="1"/>
</dbReference>
<organism evidence="9 10">
    <name type="scientific">Ceutorhynchus assimilis</name>
    <name type="common">cabbage seed weevil</name>
    <dbReference type="NCBI Taxonomy" id="467358"/>
    <lineage>
        <taxon>Eukaryota</taxon>
        <taxon>Metazoa</taxon>
        <taxon>Ecdysozoa</taxon>
        <taxon>Arthropoda</taxon>
        <taxon>Hexapoda</taxon>
        <taxon>Insecta</taxon>
        <taxon>Pterygota</taxon>
        <taxon>Neoptera</taxon>
        <taxon>Endopterygota</taxon>
        <taxon>Coleoptera</taxon>
        <taxon>Polyphaga</taxon>
        <taxon>Cucujiformia</taxon>
        <taxon>Curculionidae</taxon>
        <taxon>Ceutorhynchinae</taxon>
        <taxon>Ceutorhynchus</taxon>
    </lineage>
</organism>
<keyword evidence="4" id="KW-0378">Hydrolase</keyword>
<evidence type="ECO:0000313" key="10">
    <source>
        <dbReference type="Proteomes" id="UP001152799"/>
    </source>
</evidence>
<comment type="similarity">
    <text evidence="2">Belongs to the glycosyl hydrolase 13 family.</text>
</comment>
<evidence type="ECO:0000256" key="4">
    <source>
        <dbReference type="ARBA" id="ARBA00022801"/>
    </source>
</evidence>
<feature type="domain" description="Glycosyl hydrolase family 13 catalytic" evidence="8">
    <location>
        <begin position="44"/>
        <end position="434"/>
    </location>
</feature>
<dbReference type="SUPFAM" id="SSF51445">
    <property type="entry name" value="(Trans)glycosidases"/>
    <property type="match status" value="1"/>
</dbReference>
<protein>
    <recommendedName>
        <fullName evidence="3">alpha-glucosidase</fullName>
        <ecNumber evidence="3">3.2.1.20</ecNumber>
    </recommendedName>
</protein>
<dbReference type="AlphaFoldDB" id="A0A9N9QE47"/>
<evidence type="ECO:0000256" key="2">
    <source>
        <dbReference type="ARBA" id="ARBA00008061"/>
    </source>
</evidence>
<dbReference type="Proteomes" id="UP001152799">
    <property type="component" value="Chromosome 3"/>
</dbReference>
<evidence type="ECO:0000313" key="9">
    <source>
        <dbReference type="EMBL" id="CAG9766597.1"/>
    </source>
</evidence>
<dbReference type="SMART" id="SM00642">
    <property type="entry name" value="Aamy"/>
    <property type="match status" value="1"/>
</dbReference>
<comment type="catalytic activity">
    <reaction evidence="1">
        <text>Hydrolysis of terminal, non-reducing (1-&gt;4)-linked alpha-D-glucose residues with release of alpha-D-glucose.</text>
        <dbReference type="EC" id="3.2.1.20"/>
    </reaction>
</comment>
<dbReference type="Gene3D" id="3.90.400.10">
    <property type="entry name" value="Oligo-1,6-glucosidase, Domain 2"/>
    <property type="match status" value="1"/>
</dbReference>
<dbReference type="Gene3D" id="3.20.20.80">
    <property type="entry name" value="Glycosidases"/>
    <property type="match status" value="1"/>
</dbReference>
<evidence type="ECO:0000256" key="3">
    <source>
        <dbReference type="ARBA" id="ARBA00012741"/>
    </source>
</evidence>
<sequence>MLIMKQILILASILTILAHCAKLKSTFISKKAEPDWWTHSIVYQIYPRSFKDSDNDGIGDLQGIIQKLNYLADLGVDAIWLSPIYKSPMVDGGYDISDYEAIAEEYGTLDDFKELLSKAHNLGLKIIMDFVLNHSSDLHEWFTKSVTRETGFEDFYIWNDGILDEEGNKQPPNNWLSLWDNSAWEWNEIRQQYYFHQFSKQQPDLNYRNHLVRQAMENVLIYWLDLGVDGFRVDALPHLYEDELLRDEPVINSDVPNSYNSLNHTYTKEQPETFEYMYNLRDIMDNYTQRVGGDTRIFMTECSSPVELINKYYGNGTRLGAHFSFNFNFLALNENSTAKDIYIEAAEWYTTINITYTLNWLTGNHDNHRVASRVGSKNVDAYNMLIAFLDGVTVTYMAEEIGQENGEVTCEEGQDPSAIGNCTTFAQVSRDFERTPFQWDSSVNAGFNQGTKPWLPVGSKYLETNLAAQVDDENSHYNIYKTMIGLKPLLQSNELISLAYDENDGVFSASRVSLDPSKPKYVFIYNVNVTKYAPRYAGYNIMLKSGNLDVQPGKLLILKPGDAVILELENDGDDSDVDVKLGQ</sequence>
<name>A0A9N9QE47_9CUCU</name>
<keyword evidence="6" id="KW-0326">Glycosidase</keyword>
<evidence type="ECO:0000256" key="1">
    <source>
        <dbReference type="ARBA" id="ARBA00001657"/>
    </source>
</evidence>
<evidence type="ECO:0000256" key="5">
    <source>
        <dbReference type="ARBA" id="ARBA00023180"/>
    </source>
</evidence>
<dbReference type="InterPro" id="IPR006047">
    <property type="entry name" value="GH13_cat_dom"/>
</dbReference>
<dbReference type="GO" id="GO:0004558">
    <property type="term" value="F:alpha-1,4-glucosidase activity"/>
    <property type="evidence" value="ECO:0007669"/>
    <property type="project" value="UniProtKB-EC"/>
</dbReference>
<evidence type="ECO:0000259" key="8">
    <source>
        <dbReference type="SMART" id="SM00642"/>
    </source>
</evidence>
<dbReference type="EC" id="3.2.1.20" evidence="3"/>
<evidence type="ECO:0000256" key="7">
    <source>
        <dbReference type="SAM" id="SignalP"/>
    </source>
</evidence>
<proteinExistence type="inferred from homology"/>
<feature type="signal peptide" evidence="7">
    <location>
        <begin position="1"/>
        <end position="20"/>
    </location>
</feature>